<gene>
    <name evidence="4" type="ORF">FA15DRAFT_432487</name>
</gene>
<evidence type="ECO:0000313" key="4">
    <source>
        <dbReference type="EMBL" id="TFK24196.1"/>
    </source>
</evidence>
<keyword evidence="2" id="KW-1133">Transmembrane helix</keyword>
<feature type="transmembrane region" description="Helical" evidence="2">
    <location>
        <begin position="92"/>
        <end position="114"/>
    </location>
</feature>
<evidence type="ECO:0000256" key="2">
    <source>
        <dbReference type="SAM" id="Phobius"/>
    </source>
</evidence>
<reference evidence="4 5" key="1">
    <citation type="journal article" date="2019" name="Nat. Ecol. Evol.">
        <title>Megaphylogeny resolves global patterns of mushroom evolution.</title>
        <authorList>
            <person name="Varga T."/>
            <person name="Krizsan K."/>
            <person name="Foldi C."/>
            <person name="Dima B."/>
            <person name="Sanchez-Garcia M."/>
            <person name="Sanchez-Ramirez S."/>
            <person name="Szollosi G.J."/>
            <person name="Szarkandi J.G."/>
            <person name="Papp V."/>
            <person name="Albert L."/>
            <person name="Andreopoulos W."/>
            <person name="Angelini C."/>
            <person name="Antonin V."/>
            <person name="Barry K.W."/>
            <person name="Bougher N.L."/>
            <person name="Buchanan P."/>
            <person name="Buyck B."/>
            <person name="Bense V."/>
            <person name="Catcheside P."/>
            <person name="Chovatia M."/>
            <person name="Cooper J."/>
            <person name="Damon W."/>
            <person name="Desjardin D."/>
            <person name="Finy P."/>
            <person name="Geml J."/>
            <person name="Haridas S."/>
            <person name="Hughes K."/>
            <person name="Justo A."/>
            <person name="Karasinski D."/>
            <person name="Kautmanova I."/>
            <person name="Kiss B."/>
            <person name="Kocsube S."/>
            <person name="Kotiranta H."/>
            <person name="LaButti K.M."/>
            <person name="Lechner B.E."/>
            <person name="Liimatainen K."/>
            <person name="Lipzen A."/>
            <person name="Lukacs Z."/>
            <person name="Mihaltcheva S."/>
            <person name="Morgado L.N."/>
            <person name="Niskanen T."/>
            <person name="Noordeloos M.E."/>
            <person name="Ohm R.A."/>
            <person name="Ortiz-Santana B."/>
            <person name="Ovrebo C."/>
            <person name="Racz N."/>
            <person name="Riley R."/>
            <person name="Savchenko A."/>
            <person name="Shiryaev A."/>
            <person name="Soop K."/>
            <person name="Spirin V."/>
            <person name="Szebenyi C."/>
            <person name="Tomsovsky M."/>
            <person name="Tulloss R.E."/>
            <person name="Uehling J."/>
            <person name="Grigoriev I.V."/>
            <person name="Vagvolgyi C."/>
            <person name="Papp T."/>
            <person name="Martin F.M."/>
            <person name="Miettinen O."/>
            <person name="Hibbett D.S."/>
            <person name="Nagy L.G."/>
        </authorList>
    </citation>
    <scope>NUCLEOTIDE SEQUENCE [LARGE SCALE GENOMIC DNA]</scope>
    <source>
        <strain evidence="4 5">CBS 121175</strain>
    </source>
</reference>
<feature type="transmembrane region" description="Helical" evidence="2">
    <location>
        <begin position="181"/>
        <end position="201"/>
    </location>
</feature>
<dbReference type="InterPro" id="IPR045340">
    <property type="entry name" value="DUF6533"/>
</dbReference>
<feature type="region of interest" description="Disordered" evidence="1">
    <location>
        <begin position="335"/>
        <end position="357"/>
    </location>
</feature>
<protein>
    <recommendedName>
        <fullName evidence="3">DUF6533 domain-containing protein</fullName>
    </recommendedName>
</protein>
<feature type="transmembrane region" description="Helical" evidence="2">
    <location>
        <begin position="126"/>
        <end position="149"/>
    </location>
</feature>
<sequence length="357" mass="39431">MDFQFILSVIPLASLVRQKQVANFLQAAISTVLVADYVETFPSEVNYIWSAPWSLVKVLFLLARYSAFIEATFVIAYSFTERSDLSPVTCEIHLGIAGLAVVASIALAEAIFFVRVYALSGRSRPMFFYLIFQWTAVHVGQFVLMGYIIRSFEYPIIPDITAQIGCFAFPIPRAIPLLTALFALPVFSGSTLVLIMAYLGLKKFRHVHATNLITIYFRDGLLYFIVLASLAIANIVLGLNITGPSNFVIGEFQGILYSILSCRLLIHMRQVGNKTSMTTNELSGATAFANRDRAQSPKRKGQQGGKLRFGSTNLKAKDLEDEITMEPMHFSSVRTLPMGGDGNGNQVARTKGVTAWA</sequence>
<feature type="domain" description="DUF6533" evidence="3">
    <location>
        <begin position="25"/>
        <end position="69"/>
    </location>
</feature>
<evidence type="ECO:0000259" key="3">
    <source>
        <dbReference type="Pfam" id="PF20151"/>
    </source>
</evidence>
<evidence type="ECO:0000313" key="5">
    <source>
        <dbReference type="Proteomes" id="UP000307440"/>
    </source>
</evidence>
<name>A0A5C3KUK6_COPMA</name>
<feature type="transmembrane region" description="Helical" evidence="2">
    <location>
        <begin position="58"/>
        <end position="80"/>
    </location>
</feature>
<evidence type="ECO:0000256" key="1">
    <source>
        <dbReference type="SAM" id="MobiDB-lite"/>
    </source>
</evidence>
<dbReference type="OrthoDB" id="2958007at2759"/>
<dbReference type="AlphaFoldDB" id="A0A5C3KUK6"/>
<feature type="transmembrane region" description="Helical" evidence="2">
    <location>
        <begin position="247"/>
        <end position="266"/>
    </location>
</feature>
<dbReference type="Proteomes" id="UP000307440">
    <property type="component" value="Unassembled WGS sequence"/>
</dbReference>
<proteinExistence type="predicted"/>
<feature type="transmembrane region" description="Helical" evidence="2">
    <location>
        <begin position="221"/>
        <end position="241"/>
    </location>
</feature>
<feature type="region of interest" description="Disordered" evidence="1">
    <location>
        <begin position="288"/>
        <end position="309"/>
    </location>
</feature>
<dbReference type="Pfam" id="PF20151">
    <property type="entry name" value="DUF6533"/>
    <property type="match status" value="1"/>
</dbReference>
<dbReference type="EMBL" id="ML210205">
    <property type="protein sequence ID" value="TFK24196.1"/>
    <property type="molecule type" value="Genomic_DNA"/>
</dbReference>
<organism evidence="4 5">
    <name type="scientific">Coprinopsis marcescibilis</name>
    <name type="common">Agaric fungus</name>
    <name type="synonym">Psathyrella marcescibilis</name>
    <dbReference type="NCBI Taxonomy" id="230819"/>
    <lineage>
        <taxon>Eukaryota</taxon>
        <taxon>Fungi</taxon>
        <taxon>Dikarya</taxon>
        <taxon>Basidiomycota</taxon>
        <taxon>Agaricomycotina</taxon>
        <taxon>Agaricomycetes</taxon>
        <taxon>Agaricomycetidae</taxon>
        <taxon>Agaricales</taxon>
        <taxon>Agaricineae</taxon>
        <taxon>Psathyrellaceae</taxon>
        <taxon>Coprinopsis</taxon>
    </lineage>
</organism>
<accession>A0A5C3KUK6</accession>
<keyword evidence="5" id="KW-1185">Reference proteome</keyword>
<keyword evidence="2" id="KW-0472">Membrane</keyword>
<keyword evidence="2" id="KW-0812">Transmembrane</keyword>